<evidence type="ECO:0000256" key="5">
    <source>
        <dbReference type="SAM" id="Phobius"/>
    </source>
</evidence>
<dbReference type="OrthoDB" id="3182222at2"/>
<feature type="transmembrane region" description="Helical" evidence="5">
    <location>
        <begin position="55"/>
        <end position="78"/>
    </location>
</feature>
<dbReference type="AlphaFoldDB" id="A0A242A7I8"/>
<feature type="transmembrane region" description="Helical" evidence="5">
    <location>
        <begin position="99"/>
        <end position="121"/>
    </location>
</feature>
<comment type="subcellular location">
    <subcellularLocation>
        <location evidence="1">Membrane</location>
        <topology evidence="1">Multi-pass membrane protein</topology>
    </subcellularLocation>
</comment>
<gene>
    <name evidence="7" type="ORF">A5886_001929</name>
</gene>
<dbReference type="STRING" id="1834191.A5886_001929"/>
<sequence length="243" mass="27114">MMITRHKTTALLNFKFREILKNKTFLVSAAMVPGFVLMYRLLFDDVENMSGIQVFLLNFGVSYAMIMVGMFMSATFLAKDKEKQTLRTWMTSSVSSLEYLVSMIIPFLVLTILMIVMVIGISGMNPEAIDFPVFILVIFLSSLTAIILGMLVGLVSKNQMAASNNSLLFVFIFFLVPTFSDMNQTLERISEFLFTGVVSNMIAGFGEGGLPLAMQDYLVLIGSLVLAIVAFIMVYRKNGFETD</sequence>
<feature type="transmembrane region" description="Helical" evidence="5">
    <location>
        <begin position="217"/>
        <end position="235"/>
    </location>
</feature>
<dbReference type="Proteomes" id="UP000195043">
    <property type="component" value="Unassembled WGS sequence"/>
</dbReference>
<evidence type="ECO:0000313" key="8">
    <source>
        <dbReference type="Proteomes" id="UP000195043"/>
    </source>
</evidence>
<evidence type="ECO:0000256" key="1">
    <source>
        <dbReference type="ARBA" id="ARBA00004141"/>
    </source>
</evidence>
<keyword evidence="8" id="KW-1185">Reference proteome</keyword>
<evidence type="ECO:0000256" key="3">
    <source>
        <dbReference type="ARBA" id="ARBA00022989"/>
    </source>
</evidence>
<reference evidence="7 8" key="1">
    <citation type="submission" date="2017-05" db="EMBL/GenBank/DDBJ databases">
        <title>The Genome Sequence of Enterococcus sp. 8G7_MSG3316.</title>
        <authorList>
            <consortium name="The Broad Institute Genomics Platform"/>
            <consortium name="The Broad Institute Genomic Center for Infectious Diseases"/>
            <person name="Earl A."/>
            <person name="Manson A."/>
            <person name="Schwartman J."/>
            <person name="Gilmore M."/>
            <person name="Abouelleil A."/>
            <person name="Cao P."/>
            <person name="Chapman S."/>
            <person name="Cusick C."/>
            <person name="Shea T."/>
            <person name="Young S."/>
            <person name="Neafsey D."/>
            <person name="Nusbaum C."/>
            <person name="Birren B."/>
        </authorList>
    </citation>
    <scope>NUCLEOTIDE SEQUENCE [LARGE SCALE GENOMIC DNA]</scope>
    <source>
        <strain evidence="7 8">8G7_MSG3316</strain>
    </source>
</reference>
<keyword evidence="2 5" id="KW-0812">Transmembrane</keyword>
<comment type="caution">
    <text evidence="7">The sequence shown here is derived from an EMBL/GenBank/DDBJ whole genome shotgun (WGS) entry which is preliminary data.</text>
</comment>
<dbReference type="InterPro" id="IPR013525">
    <property type="entry name" value="ABC2_TM"/>
</dbReference>
<evidence type="ECO:0000259" key="6">
    <source>
        <dbReference type="Pfam" id="PF12698"/>
    </source>
</evidence>
<dbReference type="GO" id="GO:0140359">
    <property type="term" value="F:ABC-type transporter activity"/>
    <property type="evidence" value="ECO:0007669"/>
    <property type="project" value="InterPro"/>
</dbReference>
<feature type="transmembrane region" description="Helical" evidence="5">
    <location>
        <begin position="24"/>
        <end position="43"/>
    </location>
</feature>
<feature type="transmembrane region" description="Helical" evidence="5">
    <location>
        <begin position="133"/>
        <end position="155"/>
    </location>
</feature>
<organism evidence="7 8">
    <name type="scientific">Candidatus Enterococcus testudinis</name>
    <dbReference type="NCBI Taxonomy" id="1834191"/>
    <lineage>
        <taxon>Bacteria</taxon>
        <taxon>Bacillati</taxon>
        <taxon>Bacillota</taxon>
        <taxon>Bacilli</taxon>
        <taxon>Lactobacillales</taxon>
        <taxon>Enterococcaceae</taxon>
        <taxon>Enterococcus</taxon>
    </lineage>
</organism>
<feature type="transmembrane region" description="Helical" evidence="5">
    <location>
        <begin position="162"/>
        <end position="180"/>
    </location>
</feature>
<feature type="domain" description="ABC-2 type transporter transmembrane" evidence="6">
    <location>
        <begin position="50"/>
        <end position="232"/>
    </location>
</feature>
<evidence type="ECO:0000256" key="2">
    <source>
        <dbReference type="ARBA" id="ARBA00022692"/>
    </source>
</evidence>
<protein>
    <recommendedName>
        <fullName evidence="6">ABC-2 type transporter transmembrane domain-containing protein</fullName>
    </recommendedName>
</protein>
<evidence type="ECO:0000313" key="7">
    <source>
        <dbReference type="EMBL" id="OTN76850.1"/>
    </source>
</evidence>
<dbReference type="RefSeq" id="WP_086274905.1">
    <property type="nucleotide sequence ID" value="NZ_NGKU01000001.1"/>
</dbReference>
<keyword evidence="4 5" id="KW-0472">Membrane</keyword>
<dbReference type="EMBL" id="NGKU01000001">
    <property type="protein sequence ID" value="OTN76850.1"/>
    <property type="molecule type" value="Genomic_DNA"/>
</dbReference>
<dbReference type="GO" id="GO:0016020">
    <property type="term" value="C:membrane"/>
    <property type="evidence" value="ECO:0007669"/>
    <property type="project" value="UniProtKB-SubCell"/>
</dbReference>
<evidence type="ECO:0000256" key="4">
    <source>
        <dbReference type="ARBA" id="ARBA00023136"/>
    </source>
</evidence>
<accession>A0A242A7I8</accession>
<keyword evidence="3 5" id="KW-1133">Transmembrane helix</keyword>
<dbReference type="Pfam" id="PF12698">
    <property type="entry name" value="ABC2_membrane_3"/>
    <property type="match status" value="1"/>
</dbReference>
<name>A0A242A7I8_9ENTE</name>
<proteinExistence type="predicted"/>